<dbReference type="OrthoDB" id="660115at2759"/>
<dbReference type="AlphaFoldDB" id="A0A7I8JJD0"/>
<reference evidence="1" key="1">
    <citation type="submission" date="2019-12" db="EMBL/GenBank/DDBJ databases">
        <authorList>
            <person name="Scholz U."/>
            <person name="Mascher M."/>
            <person name="Fiebig A."/>
        </authorList>
    </citation>
    <scope>NUCLEOTIDE SEQUENCE</scope>
</reference>
<gene>
    <name evidence="1" type="ORF">SI7747_13016384</name>
    <name evidence="2" type="ORF">SI8410_13017642</name>
</gene>
<accession>A0A7I8JJD0</accession>
<organism evidence="1">
    <name type="scientific">Spirodela intermedia</name>
    <name type="common">Intermediate duckweed</name>
    <dbReference type="NCBI Taxonomy" id="51605"/>
    <lineage>
        <taxon>Eukaryota</taxon>
        <taxon>Viridiplantae</taxon>
        <taxon>Streptophyta</taxon>
        <taxon>Embryophyta</taxon>
        <taxon>Tracheophyta</taxon>
        <taxon>Spermatophyta</taxon>
        <taxon>Magnoliopsida</taxon>
        <taxon>Liliopsida</taxon>
        <taxon>Araceae</taxon>
        <taxon>Lemnoideae</taxon>
        <taxon>Spirodela</taxon>
    </lineage>
</organism>
<dbReference type="Proteomes" id="UP000663760">
    <property type="component" value="Chromosome 13"/>
</dbReference>
<sequence>MSLSPLLVRSSVRLMVLLLRQPATTVTTLLFFAGLLPRSRALERLVHHDLLLPRSDAYLLRLIVAILRSF</sequence>
<dbReference type="PANTHER" id="PTHR37900">
    <property type="match status" value="1"/>
</dbReference>
<dbReference type="EMBL" id="LR746276">
    <property type="protein sequence ID" value="CAA7406964.1"/>
    <property type="molecule type" value="Genomic_DNA"/>
</dbReference>
<proteinExistence type="predicted"/>
<dbReference type="EMBL" id="LR743600">
    <property type="protein sequence ID" value="CAA2630738.1"/>
    <property type="molecule type" value="Genomic_DNA"/>
</dbReference>
<evidence type="ECO:0000313" key="2">
    <source>
        <dbReference type="EMBL" id="CAA7406964.1"/>
    </source>
</evidence>
<keyword evidence="3" id="KW-1185">Reference proteome</keyword>
<evidence type="ECO:0000313" key="3">
    <source>
        <dbReference type="Proteomes" id="UP000663760"/>
    </source>
</evidence>
<protein>
    <submittedName>
        <fullName evidence="1">Uncharacterized protein</fullName>
    </submittedName>
</protein>
<dbReference type="PANTHER" id="PTHR37900:SF5">
    <property type="entry name" value="OS02G0159250 PROTEIN"/>
    <property type="match status" value="1"/>
</dbReference>
<evidence type="ECO:0000313" key="1">
    <source>
        <dbReference type="EMBL" id="CAA2630738.1"/>
    </source>
</evidence>
<name>A0A7I8JJD0_SPIIN</name>